<dbReference type="OrthoDB" id="191139at2759"/>
<feature type="non-terminal residue" evidence="1">
    <location>
        <position position="1"/>
    </location>
</feature>
<dbReference type="AlphaFoldDB" id="A0A9P8CEU1"/>
<sequence>ADVRVVSLTVNAFHVAPRGAIDFDSVRAAHEYACLLATFSLYGQSKLAALLMETEIATRDPEITGVIVHPHRSRSNLMNNLAGWKRALIWVGSISDIMTSKVGSLTQVWAAVAPGVENGTCCEEAPG</sequence>
<comment type="caution">
    <text evidence="1">The sequence shown here is derived from an EMBL/GenBank/DDBJ whole genome shotgun (WGS) entry which is preliminary data.</text>
</comment>
<evidence type="ECO:0000313" key="1">
    <source>
        <dbReference type="EMBL" id="KAG9244122.1"/>
    </source>
</evidence>
<dbReference type="Proteomes" id="UP000887226">
    <property type="component" value="Unassembled WGS sequence"/>
</dbReference>
<accession>A0A9P8CEU1</accession>
<keyword evidence="2" id="KW-1185">Reference proteome</keyword>
<proteinExistence type="predicted"/>
<organism evidence="1 2">
    <name type="scientific">Calycina marina</name>
    <dbReference type="NCBI Taxonomy" id="1763456"/>
    <lineage>
        <taxon>Eukaryota</taxon>
        <taxon>Fungi</taxon>
        <taxon>Dikarya</taxon>
        <taxon>Ascomycota</taxon>
        <taxon>Pezizomycotina</taxon>
        <taxon>Leotiomycetes</taxon>
        <taxon>Helotiales</taxon>
        <taxon>Pezizellaceae</taxon>
        <taxon>Calycina</taxon>
    </lineage>
</organism>
<name>A0A9P8CEU1_9HELO</name>
<dbReference type="EMBL" id="MU253928">
    <property type="protein sequence ID" value="KAG9244122.1"/>
    <property type="molecule type" value="Genomic_DNA"/>
</dbReference>
<reference evidence="1" key="1">
    <citation type="journal article" date="2021" name="IMA Fungus">
        <title>Genomic characterization of three marine fungi, including Emericellopsis atlantica sp. nov. with signatures of a generalist lifestyle and marine biomass degradation.</title>
        <authorList>
            <person name="Hagestad O.C."/>
            <person name="Hou L."/>
            <person name="Andersen J.H."/>
            <person name="Hansen E.H."/>
            <person name="Altermark B."/>
            <person name="Li C."/>
            <person name="Kuhnert E."/>
            <person name="Cox R.J."/>
            <person name="Crous P.W."/>
            <person name="Spatafora J.W."/>
            <person name="Lail K."/>
            <person name="Amirebrahimi M."/>
            <person name="Lipzen A."/>
            <person name="Pangilinan J."/>
            <person name="Andreopoulos W."/>
            <person name="Hayes R.D."/>
            <person name="Ng V."/>
            <person name="Grigoriev I.V."/>
            <person name="Jackson S.A."/>
            <person name="Sutton T.D.S."/>
            <person name="Dobson A.D.W."/>
            <person name="Rama T."/>
        </authorList>
    </citation>
    <scope>NUCLEOTIDE SEQUENCE</scope>
    <source>
        <strain evidence="1">TRa3180A</strain>
    </source>
</reference>
<gene>
    <name evidence="1" type="ORF">BJ878DRAFT_422104</name>
</gene>
<protein>
    <submittedName>
        <fullName evidence="1">Uncharacterized protein</fullName>
    </submittedName>
</protein>
<evidence type="ECO:0000313" key="2">
    <source>
        <dbReference type="Proteomes" id="UP000887226"/>
    </source>
</evidence>
<dbReference type="Gene3D" id="3.40.50.720">
    <property type="entry name" value="NAD(P)-binding Rossmann-like Domain"/>
    <property type="match status" value="1"/>
</dbReference>